<reference evidence="1 2" key="1">
    <citation type="submission" date="2020-12" db="EMBL/GenBank/DDBJ databases">
        <title>FDA dAtabase for Regulatory Grade micrObial Sequences (FDA-ARGOS): Supporting development and validation of Infectious Disease Dx tests.</title>
        <authorList>
            <person name="Sproer C."/>
            <person name="Gronow S."/>
            <person name="Severitt S."/>
            <person name="Schroder I."/>
            <person name="Tallon L."/>
            <person name="Sadzewicz L."/>
            <person name="Zhao X."/>
            <person name="Boylan J."/>
            <person name="Ott S."/>
            <person name="Bowen H."/>
            <person name="Vavikolanu K."/>
            <person name="Mehta A."/>
            <person name="Aluvathingal J."/>
            <person name="Nadendla S."/>
            <person name="Lowell S."/>
            <person name="Myers T."/>
            <person name="Yan Y."/>
            <person name="Sichtig H."/>
        </authorList>
    </citation>
    <scope>NUCLEOTIDE SEQUENCE [LARGE SCALE GENOMIC DNA]</scope>
    <source>
        <strain evidence="1 2">FDAARGOS_890</strain>
    </source>
</reference>
<dbReference type="EMBL" id="CP065748">
    <property type="protein sequence ID" value="QPS83604.1"/>
    <property type="molecule type" value="Genomic_DNA"/>
</dbReference>
<gene>
    <name evidence="1" type="ORF">I6G47_11295</name>
</gene>
<organism evidence="1 2">
    <name type="scientific">Delftia lacustris</name>
    <dbReference type="NCBI Taxonomy" id="558537"/>
    <lineage>
        <taxon>Bacteria</taxon>
        <taxon>Pseudomonadati</taxon>
        <taxon>Pseudomonadota</taxon>
        <taxon>Betaproteobacteria</taxon>
        <taxon>Burkholderiales</taxon>
        <taxon>Comamonadaceae</taxon>
        <taxon>Delftia</taxon>
    </lineage>
</organism>
<evidence type="ECO:0000313" key="2">
    <source>
        <dbReference type="Proteomes" id="UP000595064"/>
    </source>
</evidence>
<name>A0A7T2YWZ3_9BURK</name>
<dbReference type="RefSeq" id="WP_198129394.1">
    <property type="nucleotide sequence ID" value="NZ_CP065748.1"/>
</dbReference>
<dbReference type="AlphaFoldDB" id="A0A7T2YWZ3"/>
<keyword evidence="2" id="KW-1185">Reference proteome</keyword>
<protein>
    <submittedName>
        <fullName evidence="1">Uncharacterized protein</fullName>
    </submittedName>
</protein>
<proteinExistence type="predicted"/>
<sequence>MTITAINVFIEVDGKQCAAFISEEMADVFVRMLPAMQAGQPQQAMLHTLPPSVIAPLLQTRWAMGEHLMAARKAKAPKKG</sequence>
<evidence type="ECO:0000313" key="1">
    <source>
        <dbReference type="EMBL" id="QPS83604.1"/>
    </source>
</evidence>
<dbReference type="Proteomes" id="UP000595064">
    <property type="component" value="Chromosome"/>
</dbReference>
<dbReference type="KEGG" id="dla:I6G47_11295"/>
<accession>A0A7T2YWZ3</accession>